<dbReference type="SUPFAM" id="SSF48452">
    <property type="entry name" value="TPR-like"/>
    <property type="match status" value="2"/>
</dbReference>
<dbReference type="SUPFAM" id="SSF46894">
    <property type="entry name" value="C-terminal effector domain of the bipartite response regulators"/>
    <property type="match status" value="1"/>
</dbReference>
<feature type="chain" id="PRO_5009667216" evidence="9">
    <location>
        <begin position="21"/>
        <end position="528"/>
    </location>
</feature>
<dbReference type="PROSITE" id="PS50005">
    <property type="entry name" value="TPR"/>
    <property type="match status" value="2"/>
</dbReference>
<feature type="transmembrane region" description="Helical" evidence="8">
    <location>
        <begin position="329"/>
        <end position="348"/>
    </location>
</feature>
<dbReference type="InterPro" id="IPR011990">
    <property type="entry name" value="TPR-like_helical_dom_sf"/>
</dbReference>
<dbReference type="PANTHER" id="PTHR46630:SF1">
    <property type="entry name" value="TETRATRICOPEPTIDE REPEAT PROTEIN 29"/>
    <property type="match status" value="1"/>
</dbReference>
<evidence type="ECO:0000256" key="9">
    <source>
        <dbReference type="SAM" id="SignalP"/>
    </source>
</evidence>
<dbReference type="GO" id="GO:0003677">
    <property type="term" value="F:DNA binding"/>
    <property type="evidence" value="ECO:0007669"/>
    <property type="project" value="UniProtKB-KW"/>
</dbReference>
<dbReference type="InterPro" id="IPR036388">
    <property type="entry name" value="WH-like_DNA-bd_sf"/>
</dbReference>
<feature type="coiled-coil region" evidence="7">
    <location>
        <begin position="30"/>
        <end position="90"/>
    </location>
</feature>
<evidence type="ECO:0000256" key="6">
    <source>
        <dbReference type="PROSITE-ProRule" id="PRU00339"/>
    </source>
</evidence>
<keyword evidence="8" id="KW-1133">Transmembrane helix</keyword>
<dbReference type="Gene3D" id="1.25.40.10">
    <property type="entry name" value="Tetratricopeptide repeat domain"/>
    <property type="match status" value="2"/>
</dbReference>
<dbReference type="AlphaFoldDB" id="A0A1K1QPV3"/>
<keyword evidence="3" id="KW-0677">Repeat</keyword>
<keyword evidence="8" id="KW-0812">Transmembrane</keyword>
<dbReference type="SMART" id="SM00421">
    <property type="entry name" value="HTH_LUXR"/>
    <property type="match status" value="1"/>
</dbReference>
<dbReference type="InterPro" id="IPR016032">
    <property type="entry name" value="Sig_transdc_resp-reg_C-effctor"/>
</dbReference>
<evidence type="ECO:0000256" key="5">
    <source>
        <dbReference type="ARBA" id="ARBA00038253"/>
    </source>
</evidence>
<keyword evidence="11" id="KW-0238">DNA-binding</keyword>
<dbReference type="InterPro" id="IPR051476">
    <property type="entry name" value="Bac_ResReg_Asp_Phosphatase"/>
</dbReference>
<dbReference type="STRING" id="76595.SAMN05660313_02876"/>
<evidence type="ECO:0000256" key="2">
    <source>
        <dbReference type="ARBA" id="ARBA00022490"/>
    </source>
</evidence>
<feature type="domain" description="HTH luxR-type" evidence="10">
    <location>
        <begin position="468"/>
        <end position="525"/>
    </location>
</feature>
<evidence type="ECO:0000313" key="11">
    <source>
        <dbReference type="EMBL" id="SFW61920.1"/>
    </source>
</evidence>
<dbReference type="SMART" id="SM00028">
    <property type="entry name" value="TPR"/>
    <property type="match status" value="6"/>
</dbReference>
<reference evidence="12" key="1">
    <citation type="submission" date="2016-11" db="EMBL/GenBank/DDBJ databases">
        <authorList>
            <person name="Varghese N."/>
            <person name="Submissions S."/>
        </authorList>
    </citation>
    <scope>NUCLEOTIDE SEQUENCE [LARGE SCALE GENOMIC DNA]</scope>
    <source>
        <strain evidence="12">DSM 24786</strain>
    </source>
</reference>
<evidence type="ECO:0000256" key="1">
    <source>
        <dbReference type="ARBA" id="ARBA00004496"/>
    </source>
</evidence>
<accession>A0A1K1QPV3</accession>
<comment type="similarity">
    <text evidence="5">Belongs to the Rap family.</text>
</comment>
<comment type="subcellular location">
    <subcellularLocation>
        <location evidence="1">Cytoplasm</location>
    </subcellularLocation>
</comment>
<evidence type="ECO:0000259" key="10">
    <source>
        <dbReference type="SMART" id="SM00421"/>
    </source>
</evidence>
<dbReference type="GO" id="GO:0005737">
    <property type="term" value="C:cytoplasm"/>
    <property type="evidence" value="ECO:0007669"/>
    <property type="project" value="UniProtKB-SubCell"/>
</dbReference>
<keyword evidence="4 6" id="KW-0802">TPR repeat</keyword>
<keyword evidence="8" id="KW-0472">Membrane</keyword>
<evidence type="ECO:0000256" key="8">
    <source>
        <dbReference type="SAM" id="Phobius"/>
    </source>
</evidence>
<keyword evidence="7" id="KW-0175">Coiled coil</keyword>
<keyword evidence="12" id="KW-1185">Reference proteome</keyword>
<proteinExistence type="inferred from homology"/>
<dbReference type="OrthoDB" id="1090267at2"/>
<feature type="repeat" description="TPR" evidence="6">
    <location>
        <begin position="177"/>
        <end position="210"/>
    </location>
</feature>
<name>A0A1K1QPV3_9FLAO</name>
<keyword evidence="9" id="KW-0732">Signal</keyword>
<feature type="repeat" description="TPR" evidence="6">
    <location>
        <begin position="256"/>
        <end position="289"/>
    </location>
</feature>
<dbReference type="Proteomes" id="UP000183257">
    <property type="component" value="Unassembled WGS sequence"/>
</dbReference>
<dbReference type="InterPro" id="IPR019734">
    <property type="entry name" value="TPR_rpt"/>
</dbReference>
<dbReference type="Gene3D" id="1.10.10.10">
    <property type="entry name" value="Winged helix-like DNA-binding domain superfamily/Winged helix DNA-binding domain"/>
    <property type="match status" value="1"/>
</dbReference>
<evidence type="ECO:0000313" key="12">
    <source>
        <dbReference type="Proteomes" id="UP000183257"/>
    </source>
</evidence>
<feature type="signal peptide" evidence="9">
    <location>
        <begin position="1"/>
        <end position="20"/>
    </location>
</feature>
<protein>
    <submittedName>
        <fullName evidence="11">DNA-binding transcriptional regulator, CsgD family</fullName>
    </submittedName>
</protein>
<organism evidence="11 12">
    <name type="scientific">Cellulophaga fucicola</name>
    <dbReference type="NCBI Taxonomy" id="76595"/>
    <lineage>
        <taxon>Bacteria</taxon>
        <taxon>Pseudomonadati</taxon>
        <taxon>Bacteroidota</taxon>
        <taxon>Flavobacteriia</taxon>
        <taxon>Flavobacteriales</taxon>
        <taxon>Flavobacteriaceae</taxon>
        <taxon>Cellulophaga</taxon>
    </lineage>
</organism>
<dbReference type="GO" id="GO:0006355">
    <property type="term" value="P:regulation of DNA-templated transcription"/>
    <property type="evidence" value="ECO:0007669"/>
    <property type="project" value="InterPro"/>
</dbReference>
<dbReference type="EMBL" id="FPIY01000004">
    <property type="protein sequence ID" value="SFW61920.1"/>
    <property type="molecule type" value="Genomic_DNA"/>
</dbReference>
<dbReference type="InterPro" id="IPR000792">
    <property type="entry name" value="Tscrpt_reg_LuxR_C"/>
</dbReference>
<dbReference type="RefSeq" id="WP_072304496.1">
    <property type="nucleotide sequence ID" value="NZ_FPIY01000004.1"/>
</dbReference>
<sequence length="528" mass="61406">MVLRFLFLFLVLLYSAKVNSQLLTDELARLNNLGAVFDDLNNDLKQAKKTKSISQTTMAHYNLAIFCSNHRVYTEALHQYNNTINLLEEKKNDTLYAKVLNQVGSIHLELRNYNYAKDYFIRSEKAAELIRDSVLLALATSNLGSCFEKQKKYKEALEYQNKSLQIFYKLNNDSGLAIVNESIGSIYEDLENYKLAELYFKKALKYNKNEKNSRLASIYNNLGDTYRKTNRLNIGLDYTNKALSTAVEIKNTLEVASAYKDISKSYNLIGDYKNAYTFLQSFLKVDTENKRLQSANQSNALQHIYNSKEKESQIQYLLQLNKANKSQKLVLVVLVFMVVVFGVVWYLYTLKKRRHISKELDFKQRILKIELDKKQAEEKNLQKQLHIKTASLSRYSLHLSQKNKMLSNLSLTLKNSLQRNNVDLKRKLTELIKEIDFNLAQEKEWDEFMAFFKEIHPNFINKISNAVTSKLSPAELRLCILLKLNLSSKEIASILRLTPDSVRVARYRLRKKLPIDSKEELSLYLMSF</sequence>
<gene>
    <name evidence="11" type="ORF">SAMN05660313_02876</name>
</gene>
<evidence type="ECO:0000256" key="4">
    <source>
        <dbReference type="ARBA" id="ARBA00022803"/>
    </source>
</evidence>
<evidence type="ECO:0000256" key="7">
    <source>
        <dbReference type="SAM" id="Coils"/>
    </source>
</evidence>
<dbReference type="PANTHER" id="PTHR46630">
    <property type="entry name" value="TETRATRICOPEPTIDE REPEAT PROTEIN 29"/>
    <property type="match status" value="1"/>
</dbReference>
<dbReference type="Pfam" id="PF13424">
    <property type="entry name" value="TPR_12"/>
    <property type="match status" value="1"/>
</dbReference>
<keyword evidence="2" id="KW-0963">Cytoplasm</keyword>
<evidence type="ECO:0000256" key="3">
    <source>
        <dbReference type="ARBA" id="ARBA00022737"/>
    </source>
</evidence>